<accession>A0A8T0FQS8</accession>
<evidence type="ECO:0000256" key="2">
    <source>
        <dbReference type="ARBA" id="ARBA00022490"/>
    </source>
</evidence>
<dbReference type="InterPro" id="IPR032801">
    <property type="entry name" value="PXL2A/B/C"/>
</dbReference>
<comment type="subcellular location">
    <subcellularLocation>
        <location evidence="1">Cytoplasm</location>
    </subcellularLocation>
</comment>
<name>A0A8T0FQS8_ARGBR</name>
<proteinExistence type="predicted"/>
<keyword evidence="5" id="KW-1185">Reference proteome</keyword>
<dbReference type="GO" id="GO:0005737">
    <property type="term" value="C:cytoplasm"/>
    <property type="evidence" value="ECO:0007669"/>
    <property type="project" value="UniProtKB-SubCell"/>
</dbReference>
<evidence type="ECO:0000256" key="3">
    <source>
        <dbReference type="ARBA" id="ARBA00023002"/>
    </source>
</evidence>
<reference evidence="4" key="1">
    <citation type="journal article" date="2020" name="bioRxiv">
        <title>Chromosome-level reference genome of the European wasp spider Argiope bruennichi: a resource for studies on range expansion and evolutionary adaptation.</title>
        <authorList>
            <person name="Sheffer M.M."/>
            <person name="Hoppe A."/>
            <person name="Krehenwinkel H."/>
            <person name="Uhl G."/>
            <person name="Kuss A.W."/>
            <person name="Jensen L."/>
            <person name="Jensen C."/>
            <person name="Gillespie R.G."/>
            <person name="Hoff K.J."/>
            <person name="Prost S."/>
        </authorList>
    </citation>
    <scope>NUCLEOTIDE SEQUENCE</scope>
</reference>
<gene>
    <name evidence="4" type="ORF">HNY73_004938</name>
</gene>
<dbReference type="PANTHER" id="PTHR28630">
    <property type="match status" value="1"/>
</dbReference>
<sequence length="158" mass="17436">MTEAQAIAENQVKSATSGEMVTMKSLWENQDCVPKLDEHNVRLVGIGVEELGVKEFLDGKFFAGDLFIDVEKKCYKDLQYKRYGILNLIPALFSKTSRDAIAASRTAQVGGDLKGDYYQVGGTLVVKKGGEKVLLNHKQDSLADHVDNKEVLKSLNIS</sequence>
<reference evidence="4" key="2">
    <citation type="submission" date="2020-06" db="EMBL/GenBank/DDBJ databases">
        <authorList>
            <person name="Sheffer M."/>
        </authorList>
    </citation>
    <scope>NUCLEOTIDE SEQUENCE</scope>
</reference>
<evidence type="ECO:0000256" key="1">
    <source>
        <dbReference type="ARBA" id="ARBA00004496"/>
    </source>
</evidence>
<dbReference type="GO" id="GO:0001516">
    <property type="term" value="P:prostaglandin biosynthetic process"/>
    <property type="evidence" value="ECO:0007669"/>
    <property type="project" value="TreeGrafter"/>
</dbReference>
<evidence type="ECO:0000313" key="4">
    <source>
        <dbReference type="EMBL" id="KAF8793461.1"/>
    </source>
</evidence>
<dbReference type="EMBL" id="JABXBU010000003">
    <property type="protein sequence ID" value="KAF8793461.1"/>
    <property type="molecule type" value="Genomic_DNA"/>
</dbReference>
<dbReference type="Proteomes" id="UP000807504">
    <property type="component" value="Unassembled WGS sequence"/>
</dbReference>
<comment type="caution">
    <text evidence="4">The sequence shown here is derived from an EMBL/GenBank/DDBJ whole genome shotgun (WGS) entry which is preliminary data.</text>
</comment>
<evidence type="ECO:0000313" key="5">
    <source>
        <dbReference type="Proteomes" id="UP000807504"/>
    </source>
</evidence>
<dbReference type="GO" id="GO:0047017">
    <property type="term" value="F:prostaglandin F synthase activity"/>
    <property type="evidence" value="ECO:0007669"/>
    <property type="project" value="TreeGrafter"/>
</dbReference>
<dbReference type="PANTHER" id="PTHR28630:SF29">
    <property type="entry name" value="PROSTAMIDE_PROSTAGLANDIN F SYNTHASE"/>
    <property type="match status" value="1"/>
</dbReference>
<dbReference type="AlphaFoldDB" id="A0A8T0FQS8"/>
<keyword evidence="3" id="KW-0560">Oxidoreductase</keyword>
<keyword evidence="2" id="KW-0963">Cytoplasm</keyword>
<protein>
    <submittedName>
        <fullName evidence="4">Prostamide/prostaglandin F synthase like protein</fullName>
    </submittedName>
</protein>
<organism evidence="4 5">
    <name type="scientific">Argiope bruennichi</name>
    <name type="common">Wasp spider</name>
    <name type="synonym">Aranea bruennichi</name>
    <dbReference type="NCBI Taxonomy" id="94029"/>
    <lineage>
        <taxon>Eukaryota</taxon>
        <taxon>Metazoa</taxon>
        <taxon>Ecdysozoa</taxon>
        <taxon>Arthropoda</taxon>
        <taxon>Chelicerata</taxon>
        <taxon>Arachnida</taxon>
        <taxon>Araneae</taxon>
        <taxon>Araneomorphae</taxon>
        <taxon>Entelegynae</taxon>
        <taxon>Araneoidea</taxon>
        <taxon>Araneidae</taxon>
        <taxon>Argiope</taxon>
    </lineage>
</organism>
<dbReference type="Pfam" id="PF13911">
    <property type="entry name" value="AhpC-TSA_2"/>
    <property type="match status" value="1"/>
</dbReference>